<keyword evidence="11" id="KW-0131">Cell cycle</keyword>
<dbReference type="FunFam" id="3.40.50.300:FF:000115">
    <property type="entry name" value="DNA helicase"/>
    <property type="match status" value="1"/>
</dbReference>
<dbReference type="InterPro" id="IPR041024">
    <property type="entry name" value="Mcm6_C"/>
</dbReference>
<dbReference type="Gene3D" id="1.20.58.870">
    <property type="match status" value="1"/>
</dbReference>
<dbReference type="Pfam" id="PF17855">
    <property type="entry name" value="MCM_lid"/>
    <property type="match status" value="1"/>
</dbReference>
<evidence type="ECO:0000313" key="15">
    <source>
        <dbReference type="EMBL" id="KAH0815906.1"/>
    </source>
</evidence>
<dbReference type="GO" id="GO:0042555">
    <property type="term" value="C:MCM complex"/>
    <property type="evidence" value="ECO:0007669"/>
    <property type="project" value="TreeGrafter"/>
</dbReference>
<accession>A0A8J6HKY8</accession>
<keyword evidence="4" id="KW-0235">DNA replication</keyword>
<evidence type="ECO:0000313" key="16">
    <source>
        <dbReference type="Proteomes" id="UP000719412"/>
    </source>
</evidence>
<evidence type="ECO:0000256" key="1">
    <source>
        <dbReference type="ARBA" id="ARBA00004123"/>
    </source>
</evidence>
<dbReference type="InterPro" id="IPR027417">
    <property type="entry name" value="P-loop_NTPase"/>
</dbReference>
<dbReference type="GO" id="GO:0003697">
    <property type="term" value="F:single-stranded DNA binding"/>
    <property type="evidence" value="ECO:0007669"/>
    <property type="project" value="TreeGrafter"/>
</dbReference>
<dbReference type="SMART" id="SM00350">
    <property type="entry name" value="MCM"/>
    <property type="match status" value="1"/>
</dbReference>
<dbReference type="GO" id="GO:1990518">
    <property type="term" value="F:single-stranded 3'-5' DNA helicase activity"/>
    <property type="evidence" value="ECO:0007669"/>
    <property type="project" value="TreeGrafter"/>
</dbReference>
<evidence type="ECO:0000256" key="3">
    <source>
        <dbReference type="ARBA" id="ARBA00012551"/>
    </source>
</evidence>
<dbReference type="PROSITE" id="PS50051">
    <property type="entry name" value="MCM_2"/>
    <property type="match status" value="1"/>
</dbReference>
<keyword evidence="10" id="KW-0539">Nucleus</keyword>
<feature type="domain" description="MCM C-terminal AAA(+) ATPase" evidence="14">
    <location>
        <begin position="108"/>
        <end position="314"/>
    </location>
</feature>
<comment type="caution">
    <text evidence="15">The sequence shown here is derived from an EMBL/GenBank/DDBJ whole genome shotgun (WGS) entry which is preliminary data.</text>
</comment>
<dbReference type="GO" id="GO:1902969">
    <property type="term" value="P:mitotic DNA replication"/>
    <property type="evidence" value="ECO:0007669"/>
    <property type="project" value="TreeGrafter"/>
</dbReference>
<dbReference type="Gene3D" id="3.40.50.300">
    <property type="entry name" value="P-loop containing nucleotide triphosphate hydrolases"/>
    <property type="match status" value="1"/>
</dbReference>
<reference evidence="15" key="2">
    <citation type="submission" date="2021-08" db="EMBL/GenBank/DDBJ databases">
        <authorList>
            <person name="Eriksson T."/>
        </authorList>
    </citation>
    <scope>NUCLEOTIDE SEQUENCE</scope>
    <source>
        <strain evidence="15">Stoneville</strain>
        <tissue evidence="15">Whole head</tissue>
    </source>
</reference>
<evidence type="ECO:0000256" key="8">
    <source>
        <dbReference type="ARBA" id="ARBA00022840"/>
    </source>
</evidence>
<dbReference type="CDD" id="cd17757">
    <property type="entry name" value="MCM6"/>
    <property type="match status" value="1"/>
</dbReference>
<evidence type="ECO:0000256" key="6">
    <source>
        <dbReference type="ARBA" id="ARBA00022801"/>
    </source>
</evidence>
<comment type="similarity">
    <text evidence="2 12">Belongs to the MCM family.</text>
</comment>
<keyword evidence="7" id="KW-0347">Helicase</keyword>
<dbReference type="Proteomes" id="UP000719412">
    <property type="component" value="Unassembled WGS sequence"/>
</dbReference>
<dbReference type="AlphaFoldDB" id="A0A8J6HKY8"/>
<evidence type="ECO:0000256" key="9">
    <source>
        <dbReference type="ARBA" id="ARBA00023125"/>
    </source>
</evidence>
<evidence type="ECO:0000256" key="11">
    <source>
        <dbReference type="ARBA" id="ARBA00023306"/>
    </source>
</evidence>
<dbReference type="GO" id="GO:0016787">
    <property type="term" value="F:hydrolase activity"/>
    <property type="evidence" value="ECO:0007669"/>
    <property type="project" value="UniProtKB-KW"/>
</dbReference>
<organism evidence="15 16">
    <name type="scientific">Tenebrio molitor</name>
    <name type="common">Yellow mealworm beetle</name>
    <dbReference type="NCBI Taxonomy" id="7067"/>
    <lineage>
        <taxon>Eukaryota</taxon>
        <taxon>Metazoa</taxon>
        <taxon>Ecdysozoa</taxon>
        <taxon>Arthropoda</taxon>
        <taxon>Hexapoda</taxon>
        <taxon>Insecta</taxon>
        <taxon>Pterygota</taxon>
        <taxon>Neoptera</taxon>
        <taxon>Endopterygota</taxon>
        <taxon>Coleoptera</taxon>
        <taxon>Polyphaga</taxon>
        <taxon>Cucujiformia</taxon>
        <taxon>Tenebrionidae</taxon>
        <taxon>Tenebrio</taxon>
    </lineage>
</organism>
<keyword evidence="5 12" id="KW-0547">Nucleotide-binding</keyword>
<dbReference type="GO" id="GO:0005634">
    <property type="term" value="C:nucleus"/>
    <property type="evidence" value="ECO:0007669"/>
    <property type="project" value="UniProtKB-SubCell"/>
</dbReference>
<feature type="region of interest" description="Disordered" evidence="13">
    <location>
        <begin position="424"/>
        <end position="458"/>
    </location>
</feature>
<dbReference type="PANTHER" id="PTHR11630:SF43">
    <property type="entry name" value="DNA REPLICATION LICENSING FACTOR MCM6"/>
    <property type="match status" value="1"/>
</dbReference>
<evidence type="ECO:0000256" key="4">
    <source>
        <dbReference type="ARBA" id="ARBA00022705"/>
    </source>
</evidence>
<reference evidence="15" key="1">
    <citation type="journal article" date="2020" name="J Insects Food Feed">
        <title>The yellow mealworm (Tenebrio molitor) genome: a resource for the emerging insects as food and feed industry.</title>
        <authorList>
            <person name="Eriksson T."/>
            <person name="Andere A."/>
            <person name="Kelstrup H."/>
            <person name="Emery V."/>
            <person name="Picard C."/>
        </authorList>
    </citation>
    <scope>NUCLEOTIDE SEQUENCE</scope>
    <source>
        <strain evidence="15">Stoneville</strain>
        <tissue evidence="15">Whole head</tissue>
    </source>
</reference>
<dbReference type="GO" id="GO:0000727">
    <property type="term" value="P:double-strand break repair via break-induced replication"/>
    <property type="evidence" value="ECO:0007669"/>
    <property type="project" value="TreeGrafter"/>
</dbReference>
<name>A0A8J6HKY8_TENMO</name>
<evidence type="ECO:0000256" key="7">
    <source>
        <dbReference type="ARBA" id="ARBA00022806"/>
    </source>
</evidence>
<dbReference type="PANTHER" id="PTHR11630">
    <property type="entry name" value="DNA REPLICATION LICENSING FACTOR MCM FAMILY MEMBER"/>
    <property type="match status" value="1"/>
</dbReference>
<evidence type="ECO:0000259" key="14">
    <source>
        <dbReference type="PROSITE" id="PS50051"/>
    </source>
</evidence>
<dbReference type="PROSITE" id="PS00847">
    <property type="entry name" value="MCM_1"/>
    <property type="match status" value="1"/>
</dbReference>
<keyword evidence="8 12" id="KW-0067">ATP-binding</keyword>
<dbReference type="InterPro" id="IPR001208">
    <property type="entry name" value="MCM_dom"/>
</dbReference>
<evidence type="ECO:0000256" key="12">
    <source>
        <dbReference type="RuleBase" id="RU004070"/>
    </source>
</evidence>
<dbReference type="InterPro" id="IPR018525">
    <property type="entry name" value="MCM_CS"/>
</dbReference>
<feature type="compositionally biased region" description="Acidic residues" evidence="13">
    <location>
        <begin position="431"/>
        <end position="450"/>
    </location>
</feature>
<evidence type="ECO:0000256" key="5">
    <source>
        <dbReference type="ARBA" id="ARBA00022741"/>
    </source>
</evidence>
<keyword evidence="16" id="KW-1185">Reference proteome</keyword>
<sequence>MAGDRYDFTGTLIVVPDVGALALPGARAQINSRHKGGDEGEGMRGLKSLGVRDLHYRIAFLACSVQPTNPKFGGIELPLNEITPEVMRQQMTEGEWNHMYEMSHDRNLYQNLINSLFPSIHGNEEVKRGILLMLFGGVSKTTVEGTKLRGDVNCCIVGDPSTAKSQFLKQVSEFSPRAVYTSGKASSAAGLTAAVVRDEESSDFVIEAGALMLADNGVCCIDEFDKMDPRDQVAIHEAMEQQTISIAKAGVRATLNARTSILAAANPIGGRYDRAKSLQQNIGLSAPIMSRFDLFFILVDECNEVIDYAIARKIVDLHSNIEESIEKVYSKEEVLQYISFVRRFKPIINADAAELLVRHYNHLRLRDTTTSGKSTWRITVRQLESMIRLAEAMAKMEISDEVQPKHVKEAYRLLNKSIIRVEQPDIHLDDDANEPMVDDNEGPTADDTEEPPTPPKKKLQLSFENYKLLSNKIVVHMRREETRRDEENEEGTRRSDLVEWYLNMIADEIESEDELLEKKELIEKVIDRLIYHHTVSDREVNLILAPQSPTFYPSDVGSSKSLRHLTRYGCSAPVCVLRIALAGPTPDETEAFHRGRRETTWPRSHVIKKPRGSHVGNLTSAFLMGSRFSLQRRLTDPAATLLTSAKHVPRFSLGQMEGRSQNGLPFSLITSLTQYGLLTVSTPTQKMDSPKPGRDQRIFTVHPLLSLTLKMDSSHEF</sequence>
<dbReference type="InterPro" id="IPR031327">
    <property type="entry name" value="MCM"/>
</dbReference>
<evidence type="ECO:0000256" key="2">
    <source>
        <dbReference type="ARBA" id="ARBA00008010"/>
    </source>
</evidence>
<evidence type="ECO:0000256" key="10">
    <source>
        <dbReference type="ARBA" id="ARBA00023242"/>
    </source>
</evidence>
<dbReference type="InterPro" id="IPR041562">
    <property type="entry name" value="MCM_lid"/>
</dbReference>
<dbReference type="EMBL" id="JABDTM020022414">
    <property type="protein sequence ID" value="KAH0815906.1"/>
    <property type="molecule type" value="Genomic_DNA"/>
</dbReference>
<dbReference type="PRINTS" id="PR01657">
    <property type="entry name" value="MCMFAMILY"/>
</dbReference>
<dbReference type="EC" id="3.6.4.12" evidence="3"/>
<dbReference type="SUPFAM" id="SSF52540">
    <property type="entry name" value="P-loop containing nucleoside triphosphate hydrolases"/>
    <property type="match status" value="1"/>
</dbReference>
<dbReference type="Pfam" id="PF18263">
    <property type="entry name" value="WHD_MCM6"/>
    <property type="match status" value="1"/>
</dbReference>
<comment type="subcellular location">
    <subcellularLocation>
        <location evidence="1">Nucleus</location>
    </subcellularLocation>
</comment>
<keyword evidence="6" id="KW-0378">Hydrolase</keyword>
<evidence type="ECO:0000256" key="13">
    <source>
        <dbReference type="SAM" id="MobiDB-lite"/>
    </source>
</evidence>
<dbReference type="Pfam" id="PF00493">
    <property type="entry name" value="MCM"/>
    <property type="match status" value="1"/>
</dbReference>
<gene>
    <name evidence="15" type="ORF">GEV33_006885</name>
</gene>
<keyword evidence="9 12" id="KW-0238">DNA-binding</keyword>
<dbReference type="GO" id="GO:0005524">
    <property type="term" value="F:ATP binding"/>
    <property type="evidence" value="ECO:0007669"/>
    <property type="project" value="UniProtKB-KW"/>
</dbReference>
<proteinExistence type="inferred from homology"/>
<protein>
    <recommendedName>
        <fullName evidence="3">DNA helicase</fullName>
        <ecNumber evidence="3">3.6.4.12</ecNumber>
    </recommendedName>
</protein>